<sequence>MTRRVFVVGNGPSLRHVPREGLLCERWIGMNAAYRAWSQEQSWPTYYACLDLVVGLSHASAITDMVEQAGSLGIEQFLLRRNLLDAAPSIRRSDKVLCYDDLPKSGILARCRPVTTGSHAALWGAELGYEEVVLLGIDGRYVEMLPQAKREEGIELRIQRQAANPNYYFDEYQQVGDRYCVPNPGGGTHAIAWRRAARALDQRGVTVLNGSKASAIDRFETAKVTLVEGRLDVARLGCMPPGEPPAERSDPHDRVTAETVLSALAPAWYGRLWDPRGIASRRLAQRFGWRVLEQLPSSSDALRWDVLEAADPDDPNEDFGGVVVRGGGANAASLAQQLDQKWDLVAVLRRQGARVRLGAPDGSPLAPQDVLVALRERWPPMPSYASALEVAARPPHRRAAAFRRFRSWRSRAAQRVRSLVHVFAADRS</sequence>
<protein>
    <submittedName>
        <fullName evidence="1">Uncharacterized protein</fullName>
    </submittedName>
</protein>
<dbReference type="AlphaFoldDB" id="A0A840I430"/>
<reference evidence="1 2" key="1">
    <citation type="submission" date="2020-08" db="EMBL/GenBank/DDBJ databases">
        <title>Genomic Encyclopedia of Type Strains, Phase IV (KMG-IV): sequencing the most valuable type-strain genomes for metagenomic binning, comparative biology and taxonomic classification.</title>
        <authorList>
            <person name="Goeker M."/>
        </authorList>
    </citation>
    <scope>NUCLEOTIDE SEQUENCE [LARGE SCALE GENOMIC DNA]</scope>
    <source>
        <strain evidence="1 2">DSM 102850</strain>
    </source>
</reference>
<proteinExistence type="predicted"/>
<dbReference type="Proteomes" id="UP000563524">
    <property type="component" value="Unassembled WGS sequence"/>
</dbReference>
<keyword evidence="2" id="KW-1185">Reference proteome</keyword>
<dbReference type="EMBL" id="JACHOB010000002">
    <property type="protein sequence ID" value="MBB4658954.1"/>
    <property type="molecule type" value="Genomic_DNA"/>
</dbReference>
<evidence type="ECO:0000313" key="2">
    <source>
        <dbReference type="Proteomes" id="UP000563524"/>
    </source>
</evidence>
<name>A0A840I430_9PROT</name>
<comment type="caution">
    <text evidence="1">The sequence shown here is derived from an EMBL/GenBank/DDBJ whole genome shotgun (WGS) entry which is preliminary data.</text>
</comment>
<evidence type="ECO:0000313" key="1">
    <source>
        <dbReference type="EMBL" id="MBB4658954.1"/>
    </source>
</evidence>
<organism evidence="1 2">
    <name type="scientific">Parvularcula dongshanensis</name>
    <dbReference type="NCBI Taxonomy" id="1173995"/>
    <lineage>
        <taxon>Bacteria</taxon>
        <taxon>Pseudomonadati</taxon>
        <taxon>Pseudomonadota</taxon>
        <taxon>Alphaproteobacteria</taxon>
        <taxon>Parvularculales</taxon>
        <taxon>Parvularculaceae</taxon>
        <taxon>Parvularcula</taxon>
    </lineage>
</organism>
<accession>A0A840I430</accession>
<gene>
    <name evidence="1" type="ORF">GGQ59_001468</name>
</gene>